<evidence type="ECO:0000313" key="3">
    <source>
        <dbReference type="Proteomes" id="UP000006286"/>
    </source>
</evidence>
<keyword evidence="3" id="KW-1185">Reference proteome</keyword>
<name>K0CBV2_ALCDB</name>
<dbReference type="Proteomes" id="UP000006286">
    <property type="component" value="Chromosome"/>
</dbReference>
<keyword evidence="2" id="KW-0449">Lipoprotein</keyword>
<dbReference type="PATRIC" id="fig|930169.3.peg.838"/>
<organism evidence="2 3">
    <name type="scientific">Alcanivorax dieselolei (strain DSM 16502 / CGMCC 1.3690 / MCCC 1A00001 / B-5)</name>
    <name type="common">Alloalcanivorax dieselolei</name>
    <dbReference type="NCBI Taxonomy" id="930169"/>
    <lineage>
        <taxon>Bacteria</taxon>
        <taxon>Pseudomonadati</taxon>
        <taxon>Pseudomonadota</taxon>
        <taxon>Gammaproteobacteria</taxon>
        <taxon>Oceanospirillales</taxon>
        <taxon>Alcanivoracaceae</taxon>
        <taxon>Alloalcanivorax</taxon>
    </lineage>
</organism>
<gene>
    <name evidence="2" type="ordered locus">B5T_00853</name>
</gene>
<dbReference type="AlphaFoldDB" id="K0CBV2"/>
<dbReference type="eggNOG" id="ENOG50349FS">
    <property type="taxonomic scope" value="Bacteria"/>
</dbReference>
<dbReference type="EMBL" id="CP003466">
    <property type="protein sequence ID" value="AFT69137.1"/>
    <property type="molecule type" value="Genomic_DNA"/>
</dbReference>
<feature type="compositionally biased region" description="Low complexity" evidence="1">
    <location>
        <begin position="30"/>
        <end position="50"/>
    </location>
</feature>
<proteinExistence type="predicted"/>
<feature type="region of interest" description="Disordered" evidence="1">
    <location>
        <begin position="30"/>
        <end position="76"/>
    </location>
</feature>
<dbReference type="SUPFAM" id="SSF160996">
    <property type="entry name" value="HI0933 insert domain-like"/>
    <property type="match status" value="1"/>
</dbReference>
<evidence type="ECO:0000313" key="2">
    <source>
        <dbReference type="EMBL" id="AFT69137.1"/>
    </source>
</evidence>
<accession>K0CBV2</accession>
<dbReference type="STRING" id="930169.B5T_00853"/>
<dbReference type="KEGG" id="adi:B5T_00853"/>
<dbReference type="HOGENOM" id="CLU_460530_0_0_6"/>
<sequence>MSSPTFYREPVWPWRVWGLALVLMALAACGGSSSGDSSSSPLSPEEGSPQPEQPSPSEPPEEEELPEGGPLLGAVQKGPFQAGAKVTLVPLRHGVPVEGARELETTVDERGRYTFSGTGLEGPALLRASGYWFDERSGQYSGEPVTLRAVVNVADGEANVNVLTDLISERLQKALADNDDDYPTALSSVMADYRELTGLNQPPGLLDMLKGFIQGETLDVGYYQESRLLPLIAAAAAESAMPGLAEARSGFAIDGADNESARAFWEAMWEGYASLVAEHHDETTLLEHLQAQLNGQYPLAAGETFAPAVLGGMRSVLVGNAPSCSQGPNGSNDDFNRQICPGAGAQDVLVGEEYGAAGFYLDAPAAASYVVRLRVPHTPDNRKIVLEYTPSGRVGYGDIAEQCSGYDACDVGTRALREGERVFFRIRTTGKARTVQVLAERLGDGHPVQPMVIHPNRAPYRGWAGSKDGSAFSQSAYSGTANVNSYAHYLFYVGSGRRTLLVDDFVCGGVPSPLGHRMHLFLAKMTSKGYVAVMNDSTYSCDGLRHEIGGGETGVYYLRVHPDYYGTASGHSATLRYDFRIQLQPWSATGPE</sequence>
<evidence type="ECO:0000256" key="1">
    <source>
        <dbReference type="SAM" id="MobiDB-lite"/>
    </source>
</evidence>
<reference evidence="2 3" key="1">
    <citation type="journal article" date="2012" name="J. Bacteriol.">
        <title>Complete genome sequence of Alcanivorax dieselolei type strain B5.</title>
        <authorList>
            <person name="Lai Q."/>
            <person name="Li W."/>
            <person name="Shao Z."/>
        </authorList>
    </citation>
    <scope>NUCLEOTIDE SEQUENCE [LARGE SCALE GENOMIC DNA]</scope>
    <source>
        <strain evidence="3">DSM 16502 / CGMCC 1.3690 / B-5</strain>
    </source>
</reference>
<protein>
    <submittedName>
        <fullName evidence="2">Putative lipoprotein</fullName>
    </submittedName>
</protein>